<dbReference type="eggNOG" id="ENOG502S2WI">
    <property type="taxonomic scope" value="Eukaryota"/>
</dbReference>
<evidence type="ECO:0000313" key="3">
    <source>
        <dbReference type="EnsemblProtists" id="PYU1_T005307"/>
    </source>
</evidence>
<dbReference type="STRING" id="431595.K3WK15"/>
<protein>
    <submittedName>
        <fullName evidence="3">Uncharacterized protein</fullName>
    </submittedName>
</protein>
<dbReference type="HOGENOM" id="CLU_546901_0_0_1"/>
<dbReference type="InParanoid" id="K3WK15"/>
<evidence type="ECO:0000313" key="4">
    <source>
        <dbReference type="Proteomes" id="UP000019132"/>
    </source>
</evidence>
<proteinExistence type="predicted"/>
<dbReference type="EnsemblProtists" id="PYU1_T005307">
    <property type="protein sequence ID" value="PYU1_T005307"/>
    <property type="gene ID" value="PYU1_G005296"/>
</dbReference>
<dbReference type="EMBL" id="GL376633">
    <property type="status" value="NOT_ANNOTATED_CDS"/>
    <property type="molecule type" value="Genomic_DNA"/>
</dbReference>
<feature type="coiled-coil region" evidence="1">
    <location>
        <begin position="334"/>
        <end position="361"/>
    </location>
</feature>
<reference evidence="4" key="2">
    <citation type="submission" date="2010-04" db="EMBL/GenBank/DDBJ databases">
        <authorList>
            <person name="Buell R."/>
            <person name="Hamilton J."/>
            <person name="Hostetler J."/>
        </authorList>
    </citation>
    <scope>NUCLEOTIDE SEQUENCE [LARGE SCALE GENOMIC DNA]</scope>
    <source>
        <strain evidence="4">DAOM:BR144</strain>
    </source>
</reference>
<evidence type="ECO:0000256" key="2">
    <source>
        <dbReference type="SAM" id="MobiDB-lite"/>
    </source>
</evidence>
<reference evidence="4" key="1">
    <citation type="journal article" date="2010" name="Genome Biol.">
        <title>Genome sequence of the necrotrophic plant pathogen Pythium ultimum reveals original pathogenicity mechanisms and effector repertoire.</title>
        <authorList>
            <person name="Levesque C.A."/>
            <person name="Brouwer H."/>
            <person name="Cano L."/>
            <person name="Hamilton J.P."/>
            <person name="Holt C."/>
            <person name="Huitema E."/>
            <person name="Raffaele S."/>
            <person name="Robideau G.P."/>
            <person name="Thines M."/>
            <person name="Win J."/>
            <person name="Zerillo M.M."/>
            <person name="Beakes G.W."/>
            <person name="Boore J.L."/>
            <person name="Busam D."/>
            <person name="Dumas B."/>
            <person name="Ferriera S."/>
            <person name="Fuerstenberg S.I."/>
            <person name="Gachon C.M."/>
            <person name="Gaulin E."/>
            <person name="Govers F."/>
            <person name="Grenville-Briggs L."/>
            <person name="Horner N."/>
            <person name="Hostetler J."/>
            <person name="Jiang R.H."/>
            <person name="Johnson J."/>
            <person name="Krajaejun T."/>
            <person name="Lin H."/>
            <person name="Meijer H.J."/>
            <person name="Moore B."/>
            <person name="Morris P."/>
            <person name="Phuntmart V."/>
            <person name="Puiu D."/>
            <person name="Shetty J."/>
            <person name="Stajich J.E."/>
            <person name="Tripathy S."/>
            <person name="Wawra S."/>
            <person name="van West P."/>
            <person name="Whitty B.R."/>
            <person name="Coutinho P.M."/>
            <person name="Henrissat B."/>
            <person name="Martin F."/>
            <person name="Thomas P.D."/>
            <person name="Tyler B.M."/>
            <person name="De Vries R.P."/>
            <person name="Kamoun S."/>
            <person name="Yandell M."/>
            <person name="Tisserat N."/>
            <person name="Buell C.R."/>
        </authorList>
    </citation>
    <scope>NUCLEOTIDE SEQUENCE</scope>
    <source>
        <strain evidence="4">DAOM:BR144</strain>
    </source>
</reference>
<name>K3WK15_GLOUD</name>
<dbReference type="OMA" id="DQICEQQ"/>
<dbReference type="Proteomes" id="UP000019132">
    <property type="component" value="Unassembled WGS sequence"/>
</dbReference>
<feature type="compositionally biased region" description="Basic and acidic residues" evidence="2">
    <location>
        <begin position="1"/>
        <end position="10"/>
    </location>
</feature>
<feature type="region of interest" description="Disordered" evidence="2">
    <location>
        <begin position="1"/>
        <end position="29"/>
    </location>
</feature>
<dbReference type="AlphaFoldDB" id="K3WK15"/>
<keyword evidence="4" id="KW-1185">Reference proteome</keyword>
<feature type="coiled-coil region" evidence="1">
    <location>
        <begin position="145"/>
        <end position="254"/>
    </location>
</feature>
<reference evidence="3" key="3">
    <citation type="submission" date="2015-02" db="UniProtKB">
        <authorList>
            <consortium name="EnsemblProtists"/>
        </authorList>
    </citation>
    <scope>IDENTIFICATION</scope>
    <source>
        <strain evidence="3">DAOM BR144</strain>
    </source>
</reference>
<feature type="compositionally biased region" description="Basic and acidic residues" evidence="2">
    <location>
        <begin position="20"/>
        <end position="29"/>
    </location>
</feature>
<feature type="coiled-coil region" evidence="1">
    <location>
        <begin position="52"/>
        <end position="79"/>
    </location>
</feature>
<evidence type="ECO:0000256" key="1">
    <source>
        <dbReference type="SAM" id="Coils"/>
    </source>
</evidence>
<dbReference type="VEuPathDB" id="FungiDB:PYU1_G005296"/>
<accession>K3WK15</accession>
<sequence length="476" mass="54501">MSNHGDDGTFRRTPTGAADAHPEDAMDTSKDEVMARIKRNFYLETQAFRKRILDATDETARARERVDSAQDAMMRLTKKCYKLKRLVQEKDATIQSLQAQHEVKFPMLMRETMRSVHGHLGVSSSNNQDDDFQDAVPQPLSISRMREKVSDREAADEQLHEYETQIAQLYQELQDEKQRNEMLTECLREQKHAKAKLMKACKHAKQEIETLKNNGMSQLLVDMQTKCQRTETEKQDLENELRAQTAAMTQMEDHNELLVQQVQHLMSTQSNWEDVIRSKDAELLKVHEQVKNQQVALENMEFDMSHARIRHLRASDQHNDDDTREERDLLVQALQSERSKRKDAEDAIHEFKRTIQHLQRNREVALLSGSAHSAASDRLICLLKQVLQIQHKAAVLHQLVASYSASTTIDIQLLADESWRDGAPLTTKTGEIVGSEDSLLTLLTQETQLAARNLTELQLMVEELCAHAMGSSCALQ</sequence>
<keyword evidence="1" id="KW-0175">Coiled coil</keyword>
<organism evidence="3 4">
    <name type="scientific">Globisporangium ultimum (strain ATCC 200006 / CBS 805.95 / DAOM BR144)</name>
    <name type="common">Pythium ultimum</name>
    <dbReference type="NCBI Taxonomy" id="431595"/>
    <lineage>
        <taxon>Eukaryota</taxon>
        <taxon>Sar</taxon>
        <taxon>Stramenopiles</taxon>
        <taxon>Oomycota</taxon>
        <taxon>Peronosporomycetes</taxon>
        <taxon>Pythiales</taxon>
        <taxon>Pythiaceae</taxon>
        <taxon>Globisporangium</taxon>
    </lineage>
</organism>